<dbReference type="EMBL" id="JH993031">
    <property type="protein sequence ID" value="EKX40426.1"/>
    <property type="molecule type" value="Genomic_DNA"/>
</dbReference>
<reference evidence="3" key="3">
    <citation type="submission" date="2016-03" db="UniProtKB">
        <authorList>
            <consortium name="EnsemblProtists"/>
        </authorList>
    </citation>
    <scope>IDENTIFICATION</scope>
</reference>
<feature type="compositionally biased region" description="Basic and acidic residues" evidence="1">
    <location>
        <begin position="19"/>
        <end position="33"/>
    </location>
</feature>
<protein>
    <submittedName>
        <fullName evidence="2 3">Uncharacterized protein</fullName>
    </submittedName>
</protein>
<name>L1IW13_GUITC</name>
<sequence>MFPSSNRSLSCDNIAQQARDAESQQKTGKEIPHAHAQAGEGSHNGAPEETSRVHLDHPPPAKPPSVWKNRKNRSVSWDDLPAQINSMKDAAMMAFVSY</sequence>
<dbReference type="GeneID" id="19046991"/>
<dbReference type="HOGENOM" id="CLU_2338019_0_0_1"/>
<dbReference type="KEGG" id="gtt:GUITHDRAFT_113455"/>
<evidence type="ECO:0000313" key="3">
    <source>
        <dbReference type="EnsemblProtists" id="EKX40426"/>
    </source>
</evidence>
<evidence type="ECO:0000313" key="4">
    <source>
        <dbReference type="Proteomes" id="UP000011087"/>
    </source>
</evidence>
<reference evidence="4" key="2">
    <citation type="submission" date="2012-11" db="EMBL/GenBank/DDBJ databases">
        <authorList>
            <person name="Kuo A."/>
            <person name="Curtis B.A."/>
            <person name="Tanifuji G."/>
            <person name="Burki F."/>
            <person name="Gruber A."/>
            <person name="Irimia M."/>
            <person name="Maruyama S."/>
            <person name="Arias M.C."/>
            <person name="Ball S.G."/>
            <person name="Gile G.H."/>
            <person name="Hirakawa Y."/>
            <person name="Hopkins J.F."/>
            <person name="Rensing S.A."/>
            <person name="Schmutz J."/>
            <person name="Symeonidi A."/>
            <person name="Elias M."/>
            <person name="Eveleigh R.J."/>
            <person name="Herman E.K."/>
            <person name="Klute M.J."/>
            <person name="Nakayama T."/>
            <person name="Obornik M."/>
            <person name="Reyes-Prieto A."/>
            <person name="Armbrust E.V."/>
            <person name="Aves S.J."/>
            <person name="Beiko R.G."/>
            <person name="Coutinho P."/>
            <person name="Dacks J.B."/>
            <person name="Durnford D.G."/>
            <person name="Fast N.M."/>
            <person name="Green B.R."/>
            <person name="Grisdale C."/>
            <person name="Hempe F."/>
            <person name="Henrissat B."/>
            <person name="Hoppner M.P."/>
            <person name="Ishida K.-I."/>
            <person name="Kim E."/>
            <person name="Koreny L."/>
            <person name="Kroth P.G."/>
            <person name="Liu Y."/>
            <person name="Malik S.-B."/>
            <person name="Maier U.G."/>
            <person name="McRose D."/>
            <person name="Mock T."/>
            <person name="Neilson J.A."/>
            <person name="Onodera N.T."/>
            <person name="Poole A.M."/>
            <person name="Pritham E.J."/>
            <person name="Richards T.A."/>
            <person name="Rocap G."/>
            <person name="Roy S.W."/>
            <person name="Sarai C."/>
            <person name="Schaack S."/>
            <person name="Shirato S."/>
            <person name="Slamovits C.H."/>
            <person name="Spencer D.F."/>
            <person name="Suzuki S."/>
            <person name="Worden A.Z."/>
            <person name="Zauner S."/>
            <person name="Barry K."/>
            <person name="Bell C."/>
            <person name="Bharti A.K."/>
            <person name="Crow J.A."/>
            <person name="Grimwood J."/>
            <person name="Kramer R."/>
            <person name="Lindquist E."/>
            <person name="Lucas S."/>
            <person name="Salamov A."/>
            <person name="McFadden G.I."/>
            <person name="Lane C.E."/>
            <person name="Keeling P.J."/>
            <person name="Gray M.W."/>
            <person name="Grigoriev I.V."/>
            <person name="Archibald J.M."/>
        </authorList>
    </citation>
    <scope>NUCLEOTIDE SEQUENCE</scope>
    <source>
        <strain evidence="4">CCMP2712</strain>
    </source>
</reference>
<dbReference type="Proteomes" id="UP000011087">
    <property type="component" value="Unassembled WGS sequence"/>
</dbReference>
<reference evidence="2 4" key="1">
    <citation type="journal article" date="2012" name="Nature">
        <title>Algal genomes reveal evolutionary mosaicism and the fate of nucleomorphs.</title>
        <authorList>
            <consortium name="DOE Joint Genome Institute"/>
            <person name="Curtis B.A."/>
            <person name="Tanifuji G."/>
            <person name="Burki F."/>
            <person name="Gruber A."/>
            <person name="Irimia M."/>
            <person name="Maruyama S."/>
            <person name="Arias M.C."/>
            <person name="Ball S.G."/>
            <person name="Gile G.H."/>
            <person name="Hirakawa Y."/>
            <person name="Hopkins J.F."/>
            <person name="Kuo A."/>
            <person name="Rensing S.A."/>
            <person name="Schmutz J."/>
            <person name="Symeonidi A."/>
            <person name="Elias M."/>
            <person name="Eveleigh R.J."/>
            <person name="Herman E.K."/>
            <person name="Klute M.J."/>
            <person name="Nakayama T."/>
            <person name="Obornik M."/>
            <person name="Reyes-Prieto A."/>
            <person name="Armbrust E.V."/>
            <person name="Aves S.J."/>
            <person name="Beiko R.G."/>
            <person name="Coutinho P."/>
            <person name="Dacks J.B."/>
            <person name="Durnford D.G."/>
            <person name="Fast N.M."/>
            <person name="Green B.R."/>
            <person name="Grisdale C.J."/>
            <person name="Hempel F."/>
            <person name="Henrissat B."/>
            <person name="Hoppner M.P."/>
            <person name="Ishida K."/>
            <person name="Kim E."/>
            <person name="Koreny L."/>
            <person name="Kroth P.G."/>
            <person name="Liu Y."/>
            <person name="Malik S.B."/>
            <person name="Maier U.G."/>
            <person name="McRose D."/>
            <person name="Mock T."/>
            <person name="Neilson J.A."/>
            <person name="Onodera N.T."/>
            <person name="Poole A.M."/>
            <person name="Pritham E.J."/>
            <person name="Richards T.A."/>
            <person name="Rocap G."/>
            <person name="Roy S.W."/>
            <person name="Sarai C."/>
            <person name="Schaack S."/>
            <person name="Shirato S."/>
            <person name="Slamovits C.H."/>
            <person name="Spencer D.F."/>
            <person name="Suzuki S."/>
            <person name="Worden A.Z."/>
            <person name="Zauner S."/>
            <person name="Barry K."/>
            <person name="Bell C."/>
            <person name="Bharti A.K."/>
            <person name="Crow J.A."/>
            <person name="Grimwood J."/>
            <person name="Kramer R."/>
            <person name="Lindquist E."/>
            <person name="Lucas S."/>
            <person name="Salamov A."/>
            <person name="McFadden G.I."/>
            <person name="Lane C.E."/>
            <person name="Keeling P.J."/>
            <person name="Gray M.W."/>
            <person name="Grigoriev I.V."/>
            <person name="Archibald J.M."/>
        </authorList>
    </citation>
    <scope>NUCLEOTIDE SEQUENCE</scope>
    <source>
        <strain evidence="2 4">CCMP2712</strain>
    </source>
</reference>
<dbReference type="RefSeq" id="XP_005827406.1">
    <property type="nucleotide sequence ID" value="XM_005827349.1"/>
</dbReference>
<evidence type="ECO:0000313" key="2">
    <source>
        <dbReference type="EMBL" id="EKX40426.1"/>
    </source>
</evidence>
<feature type="compositionally biased region" description="Polar residues" evidence="1">
    <location>
        <begin position="1"/>
        <end position="16"/>
    </location>
</feature>
<dbReference type="EnsemblProtists" id="EKX40426">
    <property type="protein sequence ID" value="EKX40426"/>
    <property type="gene ID" value="GUITHDRAFT_113455"/>
</dbReference>
<proteinExistence type="predicted"/>
<accession>L1IW13</accession>
<dbReference type="AlphaFoldDB" id="L1IW13"/>
<feature type="compositionally biased region" description="Basic and acidic residues" evidence="1">
    <location>
        <begin position="49"/>
        <end position="59"/>
    </location>
</feature>
<organism evidence="2">
    <name type="scientific">Guillardia theta (strain CCMP2712)</name>
    <name type="common">Cryptophyte</name>
    <dbReference type="NCBI Taxonomy" id="905079"/>
    <lineage>
        <taxon>Eukaryota</taxon>
        <taxon>Cryptophyceae</taxon>
        <taxon>Pyrenomonadales</taxon>
        <taxon>Geminigeraceae</taxon>
        <taxon>Guillardia</taxon>
    </lineage>
</organism>
<gene>
    <name evidence="2" type="ORF">GUITHDRAFT_113455</name>
</gene>
<feature type="region of interest" description="Disordered" evidence="1">
    <location>
        <begin position="1"/>
        <end position="75"/>
    </location>
</feature>
<dbReference type="PaxDb" id="55529-EKX40426"/>
<keyword evidence="4" id="KW-1185">Reference proteome</keyword>
<evidence type="ECO:0000256" key="1">
    <source>
        <dbReference type="SAM" id="MobiDB-lite"/>
    </source>
</evidence>